<dbReference type="AlphaFoldDB" id="A0A8X6XXA3"/>
<evidence type="ECO:0000313" key="2">
    <source>
        <dbReference type="EMBL" id="GFY60389.1"/>
    </source>
</evidence>
<keyword evidence="3" id="KW-1185">Reference proteome</keyword>
<organism evidence="2 3">
    <name type="scientific">Trichonephila inaurata madagascariensis</name>
    <dbReference type="NCBI Taxonomy" id="2747483"/>
    <lineage>
        <taxon>Eukaryota</taxon>
        <taxon>Metazoa</taxon>
        <taxon>Ecdysozoa</taxon>
        <taxon>Arthropoda</taxon>
        <taxon>Chelicerata</taxon>
        <taxon>Arachnida</taxon>
        <taxon>Araneae</taxon>
        <taxon>Araneomorphae</taxon>
        <taxon>Entelegynae</taxon>
        <taxon>Araneoidea</taxon>
        <taxon>Nephilidae</taxon>
        <taxon>Trichonephila</taxon>
        <taxon>Trichonephila inaurata</taxon>
    </lineage>
</organism>
<dbReference type="Proteomes" id="UP000886998">
    <property type="component" value="Unassembled WGS sequence"/>
</dbReference>
<evidence type="ECO:0000256" key="1">
    <source>
        <dbReference type="SAM" id="Coils"/>
    </source>
</evidence>
<proteinExistence type="predicted"/>
<evidence type="ECO:0000313" key="3">
    <source>
        <dbReference type="Proteomes" id="UP000886998"/>
    </source>
</evidence>
<sequence>MKCLLDLQNQLKTKETEINLFSQVEKLNQELDEMMENEEELKILHEKKLLSSKKSQGKSSEFKKLLVITEKKLQRKEKNETLTPFKKYG</sequence>
<protein>
    <submittedName>
        <fullName evidence="2">Uncharacterized protein</fullName>
    </submittedName>
</protein>
<comment type="caution">
    <text evidence="2">The sequence shown here is derived from an EMBL/GenBank/DDBJ whole genome shotgun (WGS) entry which is preliminary data.</text>
</comment>
<dbReference type="EMBL" id="BMAV01013135">
    <property type="protein sequence ID" value="GFY60389.1"/>
    <property type="molecule type" value="Genomic_DNA"/>
</dbReference>
<gene>
    <name evidence="2" type="ORF">TNIN_419381</name>
</gene>
<name>A0A8X6XXA3_9ARAC</name>
<feature type="coiled-coil region" evidence="1">
    <location>
        <begin position="17"/>
        <end position="48"/>
    </location>
</feature>
<keyword evidence="1" id="KW-0175">Coiled coil</keyword>
<reference evidence="2" key="1">
    <citation type="submission" date="2020-08" db="EMBL/GenBank/DDBJ databases">
        <title>Multicomponent nature underlies the extraordinary mechanical properties of spider dragline silk.</title>
        <authorList>
            <person name="Kono N."/>
            <person name="Nakamura H."/>
            <person name="Mori M."/>
            <person name="Yoshida Y."/>
            <person name="Ohtoshi R."/>
            <person name="Malay A.D."/>
            <person name="Moran D.A.P."/>
            <person name="Tomita M."/>
            <person name="Numata K."/>
            <person name="Arakawa K."/>
        </authorList>
    </citation>
    <scope>NUCLEOTIDE SEQUENCE</scope>
</reference>
<accession>A0A8X6XXA3</accession>